<keyword evidence="4" id="KW-0408">Iron</keyword>
<reference evidence="8" key="1">
    <citation type="journal article" date="2019" name="Int. J. Syst. Evol. Microbiol.">
        <title>The Global Catalogue of Microorganisms (GCM) 10K type strain sequencing project: providing services to taxonomists for standard genome sequencing and annotation.</title>
        <authorList>
            <consortium name="The Broad Institute Genomics Platform"/>
            <consortium name="The Broad Institute Genome Sequencing Center for Infectious Disease"/>
            <person name="Wu L."/>
            <person name="Ma J."/>
        </authorList>
    </citation>
    <scope>NUCLEOTIDE SEQUENCE [LARGE SCALE GENOMIC DNA]</scope>
    <source>
        <strain evidence="8">KCTC 32255</strain>
    </source>
</reference>
<organism evidence="7 8">
    <name type="scientific">Haloechinothrix salitolerans</name>
    <dbReference type="NCBI Taxonomy" id="926830"/>
    <lineage>
        <taxon>Bacteria</taxon>
        <taxon>Bacillati</taxon>
        <taxon>Actinomycetota</taxon>
        <taxon>Actinomycetes</taxon>
        <taxon>Pseudonocardiales</taxon>
        <taxon>Pseudonocardiaceae</taxon>
        <taxon>Haloechinothrix</taxon>
    </lineage>
</organism>
<dbReference type="Gene3D" id="1.10.150.120">
    <property type="entry name" value="[2Fe-2S]-binding domain"/>
    <property type="match status" value="1"/>
</dbReference>
<dbReference type="InterPro" id="IPR036884">
    <property type="entry name" value="2Fe-2S-bd_dom_sf"/>
</dbReference>
<dbReference type="InterPro" id="IPR012675">
    <property type="entry name" value="Beta-grasp_dom_sf"/>
</dbReference>
<dbReference type="CDD" id="cd00207">
    <property type="entry name" value="fer2"/>
    <property type="match status" value="1"/>
</dbReference>
<dbReference type="SUPFAM" id="SSF54292">
    <property type="entry name" value="2Fe-2S ferredoxin-like"/>
    <property type="match status" value="1"/>
</dbReference>
<dbReference type="InterPro" id="IPR006058">
    <property type="entry name" value="2Fe2S_fd_BS"/>
</dbReference>
<evidence type="ECO:0000259" key="6">
    <source>
        <dbReference type="PROSITE" id="PS51085"/>
    </source>
</evidence>
<dbReference type="PROSITE" id="PS51085">
    <property type="entry name" value="2FE2S_FER_2"/>
    <property type="match status" value="1"/>
</dbReference>
<keyword evidence="8" id="KW-1185">Reference proteome</keyword>
<evidence type="ECO:0000256" key="4">
    <source>
        <dbReference type="ARBA" id="ARBA00023004"/>
    </source>
</evidence>
<dbReference type="InterPro" id="IPR001041">
    <property type="entry name" value="2Fe-2S_ferredoxin-type"/>
</dbReference>
<dbReference type="SUPFAM" id="SSF47741">
    <property type="entry name" value="CO dehydrogenase ISP C-domain like"/>
    <property type="match status" value="1"/>
</dbReference>
<protein>
    <submittedName>
        <fullName evidence="7">(2Fe-2S)-binding protein</fullName>
    </submittedName>
</protein>
<dbReference type="InterPro" id="IPR036010">
    <property type="entry name" value="2Fe-2S_ferredoxin-like_sf"/>
</dbReference>
<evidence type="ECO:0000256" key="3">
    <source>
        <dbReference type="ARBA" id="ARBA00023002"/>
    </source>
</evidence>
<proteinExistence type="predicted"/>
<evidence type="ECO:0000256" key="1">
    <source>
        <dbReference type="ARBA" id="ARBA00022714"/>
    </source>
</evidence>
<gene>
    <name evidence="7" type="ORF">ACFQGD_06825</name>
</gene>
<evidence type="ECO:0000313" key="8">
    <source>
        <dbReference type="Proteomes" id="UP001596337"/>
    </source>
</evidence>
<comment type="caution">
    <text evidence="7">The sequence shown here is derived from an EMBL/GenBank/DDBJ whole genome shotgun (WGS) entry which is preliminary data.</text>
</comment>
<dbReference type="RefSeq" id="WP_345405982.1">
    <property type="nucleotide sequence ID" value="NZ_BAABLA010000121.1"/>
</dbReference>
<evidence type="ECO:0000256" key="5">
    <source>
        <dbReference type="ARBA" id="ARBA00023014"/>
    </source>
</evidence>
<dbReference type="PANTHER" id="PTHR44379">
    <property type="entry name" value="OXIDOREDUCTASE WITH IRON-SULFUR SUBUNIT"/>
    <property type="match status" value="1"/>
</dbReference>
<dbReference type="InterPro" id="IPR002888">
    <property type="entry name" value="2Fe-2S-bd"/>
</dbReference>
<accession>A0ABW2BWP6</accession>
<name>A0ABW2BWP6_9PSEU</name>
<keyword evidence="2" id="KW-0479">Metal-binding</keyword>
<evidence type="ECO:0000313" key="7">
    <source>
        <dbReference type="EMBL" id="MFC6866857.1"/>
    </source>
</evidence>
<dbReference type="PANTHER" id="PTHR44379:SF5">
    <property type="entry name" value="OXIDOREDUCTASE WITH IRON-SULFUR SUBUNIT"/>
    <property type="match status" value="1"/>
</dbReference>
<feature type="domain" description="2Fe-2S ferredoxin-type" evidence="6">
    <location>
        <begin position="1"/>
        <end position="77"/>
    </location>
</feature>
<dbReference type="Pfam" id="PF00111">
    <property type="entry name" value="Fer2"/>
    <property type="match status" value="1"/>
</dbReference>
<dbReference type="Pfam" id="PF01799">
    <property type="entry name" value="Fer2_2"/>
    <property type="match status" value="1"/>
</dbReference>
<dbReference type="InterPro" id="IPR051452">
    <property type="entry name" value="Diverse_Oxidoreductases"/>
</dbReference>
<dbReference type="Gene3D" id="3.10.20.30">
    <property type="match status" value="1"/>
</dbReference>
<keyword evidence="5" id="KW-0411">Iron-sulfur</keyword>
<evidence type="ECO:0000256" key="2">
    <source>
        <dbReference type="ARBA" id="ARBA00022723"/>
    </source>
</evidence>
<dbReference type="PROSITE" id="PS00197">
    <property type="entry name" value="2FE2S_FER_1"/>
    <property type="match status" value="1"/>
</dbReference>
<keyword evidence="3" id="KW-0560">Oxidoreductase</keyword>
<sequence length="157" mass="16221">MSYSFSVNGQEVDIESPGLRPLLSVLRDDLGLLGAKLGCGEGRCGACTVLVDDAPVAACLYPVANADGSDVRTVEGLARHDSELTAVQDALLTHGGVQCGACIPGVVMTLTALLDQDARPEDSEVRSALAGNICRCTGYQKIVDAAMAATETNGDPR</sequence>
<dbReference type="Proteomes" id="UP001596337">
    <property type="component" value="Unassembled WGS sequence"/>
</dbReference>
<keyword evidence="1" id="KW-0001">2Fe-2S</keyword>
<dbReference type="EMBL" id="JBHSXX010000001">
    <property type="protein sequence ID" value="MFC6866857.1"/>
    <property type="molecule type" value="Genomic_DNA"/>
</dbReference>